<sequence>MTDLNEDHKHQFNVRIEKFRKDLNMKSKRAFYQYAKIDSAQFFRVINGFQKPGFGFFEKLAIAFPNLNLSWFLTGEGEMNLNRLDSTEKTILENYRKLPDEGKIGFEVRTNLYEREYLEHKELMGNIVDVAMNNENKLPFMSWELYNRLQVLQNLRVNKIISIQ</sequence>
<feature type="non-terminal residue" evidence="1">
    <location>
        <position position="164"/>
    </location>
</feature>
<evidence type="ECO:0000313" key="1">
    <source>
        <dbReference type="EMBL" id="SVC23983.1"/>
    </source>
</evidence>
<dbReference type="AlphaFoldDB" id="A0A382KKK6"/>
<evidence type="ECO:0008006" key="2">
    <source>
        <dbReference type="Google" id="ProtNLM"/>
    </source>
</evidence>
<name>A0A382KKK6_9ZZZZ</name>
<gene>
    <name evidence="1" type="ORF">METZ01_LOCUS276837</name>
</gene>
<reference evidence="1" key="1">
    <citation type="submission" date="2018-05" db="EMBL/GenBank/DDBJ databases">
        <authorList>
            <person name="Lanie J.A."/>
            <person name="Ng W.-L."/>
            <person name="Kazmierczak K.M."/>
            <person name="Andrzejewski T.M."/>
            <person name="Davidsen T.M."/>
            <person name="Wayne K.J."/>
            <person name="Tettelin H."/>
            <person name="Glass J.I."/>
            <person name="Rusch D."/>
            <person name="Podicherti R."/>
            <person name="Tsui H.-C.T."/>
            <person name="Winkler M.E."/>
        </authorList>
    </citation>
    <scope>NUCLEOTIDE SEQUENCE</scope>
</reference>
<dbReference type="EMBL" id="UINC01080750">
    <property type="protein sequence ID" value="SVC23983.1"/>
    <property type="molecule type" value="Genomic_DNA"/>
</dbReference>
<proteinExistence type="predicted"/>
<protein>
    <recommendedName>
        <fullName evidence="2">HTH cro/C1-type domain-containing protein</fullName>
    </recommendedName>
</protein>
<accession>A0A382KKK6</accession>
<organism evidence="1">
    <name type="scientific">marine metagenome</name>
    <dbReference type="NCBI Taxonomy" id="408172"/>
    <lineage>
        <taxon>unclassified sequences</taxon>
        <taxon>metagenomes</taxon>
        <taxon>ecological metagenomes</taxon>
    </lineage>
</organism>